<dbReference type="AlphaFoldDB" id="A0A1N6NWQ0"/>
<reference evidence="2 3" key="1">
    <citation type="submission" date="2017-01" db="EMBL/GenBank/DDBJ databases">
        <authorList>
            <person name="Mah S.A."/>
            <person name="Swanson W.J."/>
            <person name="Moy G.W."/>
            <person name="Vacquier V.D."/>
        </authorList>
    </citation>
    <scope>NUCLEOTIDE SEQUENCE [LARGE SCALE GENOMIC DNA]</scope>
    <source>
        <strain evidence="2 3">RU36E</strain>
    </source>
</reference>
<evidence type="ECO:0000313" key="2">
    <source>
        <dbReference type="EMBL" id="SIP96457.1"/>
    </source>
</evidence>
<name>A0A1N6NWQ0_AQUAC</name>
<proteinExistence type="predicted"/>
<protein>
    <submittedName>
        <fullName evidence="2">Uncharacterized protein</fullName>
    </submittedName>
</protein>
<gene>
    <name evidence="2" type="ORF">SAMN05878282_101593</name>
</gene>
<dbReference type="RefSeq" id="WP_076423944.1">
    <property type="nucleotide sequence ID" value="NZ_FTMP01000001.1"/>
</dbReference>
<keyword evidence="1" id="KW-1133">Transmembrane helix</keyword>
<keyword evidence="1" id="KW-0472">Membrane</keyword>
<keyword evidence="1" id="KW-0812">Transmembrane</keyword>
<sequence length="200" mass="22004">MSRRPPALLFTIVALASCLLGYWWLQPRAEKTAPLPWWSEWQAGVLQPLAEDRLTLGQLKARLPAAELWLQPQLDGPRLVLRDSQSLASGTWALEAELALSDAQRASLAAASGVKPNDAELPQSAQMLEQLTGQRIDALNLQPQQAVSAAGLSASMGEPRLRLQLQEGEAWVYPQLGLTAHLRGEQLQLLRAVPRRLLSR</sequence>
<organism evidence="2 3">
    <name type="scientific">Aquipseudomonas alcaligenes</name>
    <name type="common">Pseudomonas alcaligenes</name>
    <dbReference type="NCBI Taxonomy" id="43263"/>
    <lineage>
        <taxon>Bacteria</taxon>
        <taxon>Pseudomonadati</taxon>
        <taxon>Pseudomonadota</taxon>
        <taxon>Gammaproteobacteria</taxon>
        <taxon>Pseudomonadales</taxon>
        <taxon>Pseudomonadaceae</taxon>
        <taxon>Aquipseudomonas</taxon>
    </lineage>
</organism>
<accession>A0A1N6NWQ0</accession>
<evidence type="ECO:0000256" key="1">
    <source>
        <dbReference type="SAM" id="Phobius"/>
    </source>
</evidence>
<evidence type="ECO:0000313" key="3">
    <source>
        <dbReference type="Proteomes" id="UP000185841"/>
    </source>
</evidence>
<dbReference type="PROSITE" id="PS51257">
    <property type="entry name" value="PROKAR_LIPOPROTEIN"/>
    <property type="match status" value="1"/>
</dbReference>
<dbReference type="Proteomes" id="UP000185841">
    <property type="component" value="Unassembled WGS sequence"/>
</dbReference>
<feature type="transmembrane region" description="Helical" evidence="1">
    <location>
        <begin position="7"/>
        <end position="25"/>
    </location>
</feature>
<dbReference type="EMBL" id="FTMP01000001">
    <property type="protein sequence ID" value="SIP96457.1"/>
    <property type="molecule type" value="Genomic_DNA"/>
</dbReference>